<dbReference type="Pfam" id="PF00717">
    <property type="entry name" value="Peptidase_S24"/>
    <property type="match status" value="1"/>
</dbReference>
<organism evidence="6 7">
    <name type="scientific">Geopseudomonas aromaticivorans</name>
    <dbReference type="NCBI Taxonomy" id="2849492"/>
    <lineage>
        <taxon>Bacteria</taxon>
        <taxon>Pseudomonadati</taxon>
        <taxon>Pseudomonadota</taxon>
        <taxon>Gammaproteobacteria</taxon>
        <taxon>Pseudomonadales</taxon>
        <taxon>Pseudomonadaceae</taxon>
        <taxon>Geopseudomonas</taxon>
    </lineage>
</organism>
<sequence>MTDETSFAVPVIAKIAAAKGPAAALVHALLESNAGKGLSEEARERIRKAAEEPQDGQKPSNVIPADFSPSSSLIDGDILIPQYDVRASMGHGQMPAEYAEFVRNVVVSGPQLEKLGLEFTSPANLSIITGWGQSMEGTINDKDPVIVDRGVNEFAGDGIYVLTWNDMLYIKRLQMADADNFELISDNQKHKDRTVPIGDVTIHARVLFVWNGKKL</sequence>
<keyword evidence="3" id="KW-0804">Transcription</keyword>
<keyword evidence="2" id="KW-0238">DNA-binding</keyword>
<evidence type="ECO:0000259" key="5">
    <source>
        <dbReference type="Pfam" id="PF00717"/>
    </source>
</evidence>
<keyword evidence="1" id="KW-0805">Transcription regulation</keyword>
<feature type="compositionally biased region" description="Basic and acidic residues" evidence="4">
    <location>
        <begin position="40"/>
        <end position="51"/>
    </location>
</feature>
<feature type="domain" description="Peptidase S24/S26A/S26B/S26C" evidence="5">
    <location>
        <begin position="112"/>
        <end position="206"/>
    </location>
</feature>
<protein>
    <submittedName>
        <fullName evidence="6">S24 family peptidase</fullName>
    </submittedName>
</protein>
<evidence type="ECO:0000313" key="6">
    <source>
        <dbReference type="EMBL" id="MBV2132026.1"/>
    </source>
</evidence>
<reference evidence="6 7" key="1">
    <citation type="submission" date="2021-06" db="EMBL/GenBank/DDBJ databases">
        <title>Differences between aerobic and microaerobic xylene degrading microbial communities.</title>
        <authorList>
            <person name="Banerjee S."/>
            <person name="Tancsics A."/>
        </authorList>
    </citation>
    <scope>NUCLEOTIDE SEQUENCE [LARGE SCALE GENOMIC DNA]</scope>
    <source>
        <strain evidence="6 7">MAP12</strain>
    </source>
</reference>
<accession>A0ABS6MUL4</accession>
<evidence type="ECO:0000256" key="1">
    <source>
        <dbReference type="ARBA" id="ARBA00023015"/>
    </source>
</evidence>
<dbReference type="PANTHER" id="PTHR40661:SF3">
    <property type="entry name" value="FELS-1 PROPHAGE TRANSCRIPTIONAL REGULATOR"/>
    <property type="match status" value="1"/>
</dbReference>
<dbReference type="InterPro" id="IPR015927">
    <property type="entry name" value="Peptidase_S24_S26A/B/C"/>
</dbReference>
<evidence type="ECO:0000256" key="4">
    <source>
        <dbReference type="SAM" id="MobiDB-lite"/>
    </source>
</evidence>
<proteinExistence type="predicted"/>
<name>A0ABS6MUL4_9GAMM</name>
<dbReference type="Proteomes" id="UP000813068">
    <property type="component" value="Unassembled WGS sequence"/>
</dbReference>
<gene>
    <name evidence="6" type="ORF">KRX52_04335</name>
</gene>
<dbReference type="InterPro" id="IPR039418">
    <property type="entry name" value="LexA-like"/>
</dbReference>
<evidence type="ECO:0000313" key="7">
    <source>
        <dbReference type="Proteomes" id="UP000813068"/>
    </source>
</evidence>
<evidence type="ECO:0000256" key="3">
    <source>
        <dbReference type="ARBA" id="ARBA00023163"/>
    </source>
</evidence>
<feature type="region of interest" description="Disordered" evidence="4">
    <location>
        <begin position="40"/>
        <end position="62"/>
    </location>
</feature>
<keyword evidence="7" id="KW-1185">Reference proteome</keyword>
<dbReference type="CDD" id="cd06529">
    <property type="entry name" value="S24_LexA-like"/>
    <property type="match status" value="1"/>
</dbReference>
<evidence type="ECO:0000256" key="2">
    <source>
        <dbReference type="ARBA" id="ARBA00023125"/>
    </source>
</evidence>
<dbReference type="PANTHER" id="PTHR40661">
    <property type="match status" value="1"/>
</dbReference>
<dbReference type="EMBL" id="JAHRGL010000011">
    <property type="protein sequence ID" value="MBV2132026.1"/>
    <property type="molecule type" value="Genomic_DNA"/>
</dbReference>
<comment type="caution">
    <text evidence="6">The sequence shown here is derived from an EMBL/GenBank/DDBJ whole genome shotgun (WGS) entry which is preliminary data.</text>
</comment>